<evidence type="ECO:0000313" key="11">
    <source>
        <dbReference type="Proteomes" id="UP001595868"/>
    </source>
</evidence>
<dbReference type="InterPro" id="IPR027417">
    <property type="entry name" value="P-loop_NTPase"/>
</dbReference>
<evidence type="ECO:0000313" key="10">
    <source>
        <dbReference type="EMBL" id="MFC4107983.1"/>
    </source>
</evidence>
<evidence type="ECO:0000256" key="3">
    <source>
        <dbReference type="ARBA" id="ARBA00022741"/>
    </source>
</evidence>
<dbReference type="Pfam" id="PF00005">
    <property type="entry name" value="ABC_tran"/>
    <property type="match status" value="1"/>
</dbReference>
<dbReference type="Proteomes" id="UP001595868">
    <property type="component" value="Unassembled WGS sequence"/>
</dbReference>
<evidence type="ECO:0000256" key="2">
    <source>
        <dbReference type="ARBA" id="ARBA00022692"/>
    </source>
</evidence>
<feature type="domain" description="ABC transmembrane type-1" evidence="9">
    <location>
        <begin position="30"/>
        <end position="307"/>
    </location>
</feature>
<evidence type="ECO:0000259" key="9">
    <source>
        <dbReference type="PROSITE" id="PS50929"/>
    </source>
</evidence>
<evidence type="ECO:0000256" key="7">
    <source>
        <dbReference type="SAM" id="Phobius"/>
    </source>
</evidence>
<feature type="transmembrane region" description="Helical" evidence="7">
    <location>
        <begin position="56"/>
        <end position="76"/>
    </location>
</feature>
<dbReference type="GO" id="GO:0005524">
    <property type="term" value="F:ATP binding"/>
    <property type="evidence" value="ECO:0007669"/>
    <property type="project" value="UniProtKB-KW"/>
</dbReference>
<protein>
    <submittedName>
        <fullName evidence="10">ABC transporter ATP-binding protein</fullName>
    </submittedName>
</protein>
<accession>A0ABV8KPQ6</accession>
<dbReference type="PANTHER" id="PTHR43394:SF1">
    <property type="entry name" value="ATP-BINDING CASSETTE SUB-FAMILY B MEMBER 10, MITOCHONDRIAL"/>
    <property type="match status" value="1"/>
</dbReference>
<keyword evidence="3" id="KW-0547">Nucleotide-binding</keyword>
<dbReference type="SUPFAM" id="SSF52540">
    <property type="entry name" value="P-loop containing nucleoside triphosphate hydrolases"/>
    <property type="match status" value="1"/>
</dbReference>
<name>A0ABV8KPQ6_9ACTN</name>
<proteinExistence type="predicted"/>
<dbReference type="InterPro" id="IPR011527">
    <property type="entry name" value="ABC1_TM_dom"/>
</dbReference>
<dbReference type="Gene3D" id="1.20.1560.10">
    <property type="entry name" value="ABC transporter type 1, transmembrane domain"/>
    <property type="match status" value="1"/>
</dbReference>
<dbReference type="PROSITE" id="PS50893">
    <property type="entry name" value="ABC_TRANSPORTER_2"/>
    <property type="match status" value="1"/>
</dbReference>
<keyword evidence="2 7" id="KW-0812">Transmembrane</keyword>
<evidence type="ECO:0000256" key="1">
    <source>
        <dbReference type="ARBA" id="ARBA00004651"/>
    </source>
</evidence>
<gene>
    <name evidence="10" type="ORF">ACFOX0_18880</name>
</gene>
<evidence type="ECO:0000256" key="5">
    <source>
        <dbReference type="ARBA" id="ARBA00022989"/>
    </source>
</evidence>
<comment type="caution">
    <text evidence="10">The sequence shown here is derived from an EMBL/GenBank/DDBJ whole genome shotgun (WGS) entry which is preliminary data.</text>
</comment>
<evidence type="ECO:0000256" key="6">
    <source>
        <dbReference type="ARBA" id="ARBA00023136"/>
    </source>
</evidence>
<comment type="subcellular location">
    <subcellularLocation>
        <location evidence="1">Cell membrane</location>
        <topology evidence="1">Multi-pass membrane protein</topology>
    </subcellularLocation>
</comment>
<dbReference type="InterPro" id="IPR003593">
    <property type="entry name" value="AAA+_ATPase"/>
</dbReference>
<keyword evidence="5 7" id="KW-1133">Transmembrane helix</keyword>
<feature type="transmembrane region" description="Helical" evidence="7">
    <location>
        <begin position="21"/>
        <end position="44"/>
    </location>
</feature>
<feature type="transmembrane region" description="Helical" evidence="7">
    <location>
        <begin position="161"/>
        <end position="180"/>
    </location>
</feature>
<dbReference type="InterPro" id="IPR039421">
    <property type="entry name" value="Type_1_exporter"/>
</dbReference>
<feature type="transmembrane region" description="Helical" evidence="7">
    <location>
        <begin position="249"/>
        <end position="269"/>
    </location>
</feature>
<dbReference type="PROSITE" id="PS50929">
    <property type="entry name" value="ABC_TM1F"/>
    <property type="match status" value="1"/>
</dbReference>
<reference evidence="11" key="1">
    <citation type="journal article" date="2019" name="Int. J. Syst. Evol. Microbiol.">
        <title>The Global Catalogue of Microorganisms (GCM) 10K type strain sequencing project: providing services to taxonomists for standard genome sequencing and annotation.</title>
        <authorList>
            <consortium name="The Broad Institute Genomics Platform"/>
            <consortium name="The Broad Institute Genome Sequencing Center for Infectious Disease"/>
            <person name="Wu L."/>
            <person name="Ma J."/>
        </authorList>
    </citation>
    <scope>NUCLEOTIDE SEQUENCE [LARGE SCALE GENOMIC DNA]</scope>
    <source>
        <strain evidence="11">2902at01</strain>
    </source>
</reference>
<dbReference type="Gene3D" id="3.40.50.300">
    <property type="entry name" value="P-loop containing nucleotide triphosphate hydrolases"/>
    <property type="match status" value="1"/>
</dbReference>
<evidence type="ECO:0000259" key="8">
    <source>
        <dbReference type="PROSITE" id="PS50893"/>
    </source>
</evidence>
<dbReference type="InterPro" id="IPR017871">
    <property type="entry name" value="ABC_transporter-like_CS"/>
</dbReference>
<feature type="domain" description="ABC transporter" evidence="8">
    <location>
        <begin position="341"/>
        <end position="591"/>
    </location>
</feature>
<dbReference type="InterPro" id="IPR036640">
    <property type="entry name" value="ABC1_TM_sf"/>
</dbReference>
<keyword evidence="4 10" id="KW-0067">ATP-binding</keyword>
<evidence type="ECO:0000256" key="4">
    <source>
        <dbReference type="ARBA" id="ARBA00022840"/>
    </source>
</evidence>
<dbReference type="PROSITE" id="PS00211">
    <property type="entry name" value="ABC_TRANSPORTER_1"/>
    <property type="match status" value="1"/>
</dbReference>
<dbReference type="RefSeq" id="WP_377547626.1">
    <property type="nucleotide sequence ID" value="NZ_JBHSBN010000012.1"/>
</dbReference>
<organism evidence="10 11">
    <name type="scientific">Micromonospora zhanjiangensis</name>
    <dbReference type="NCBI Taxonomy" id="1522057"/>
    <lineage>
        <taxon>Bacteria</taxon>
        <taxon>Bacillati</taxon>
        <taxon>Actinomycetota</taxon>
        <taxon>Actinomycetes</taxon>
        <taxon>Micromonosporales</taxon>
        <taxon>Micromonosporaceae</taxon>
        <taxon>Micromonospora</taxon>
    </lineage>
</organism>
<dbReference type="InterPro" id="IPR003439">
    <property type="entry name" value="ABC_transporter-like_ATP-bd"/>
</dbReference>
<feature type="transmembrane region" description="Helical" evidence="7">
    <location>
        <begin position="130"/>
        <end position="155"/>
    </location>
</feature>
<keyword evidence="6 7" id="KW-0472">Membrane</keyword>
<keyword evidence="11" id="KW-1185">Reference proteome</keyword>
<dbReference type="SMART" id="SM00382">
    <property type="entry name" value="AAA"/>
    <property type="match status" value="1"/>
</dbReference>
<sequence>MASQRHSGVELFRLILSAAPVHTAAYGAIAIVEALIPVAIAWLTKVVLDRLGAEQVGQVLAPAVLLGCFGVLAAVVPQPASYLSKQIGRRVGLLSLDRLYRAINKFIGLGPFESPAFRDRLRLAQQGSSTVIHSVAMAFGLGQSLLTLVGFFSALVIVSKAAAAIVIVTVLPALFLEFSLSRKRMQLLWDISPHQRREAFYANLLTDTRAAKETRLFGLGGFLRRRMLRERMTADTAERAMDRREMSTYSFLQALAAVTAGGGLVWAILAASHGELSIGDVSIFAAAVASTQTSMGALVHGIAGVREQLLLFRPFVDIAHGEPDLMLAAKPVPTPPLGQALELRDVWFRYSDSHPWILAGVNLVIPRGTVMGLVGLNGSGKSTLVKLISRLYDPTRGEILWDGVDIRNFDPGDYRERISAVFQDHMSYDFSAADNIAVGDLSAMADRARIRDAAVQAGIHAKLEHLPQGYDTLLTRIFNQEGADGETDDGVVLSGGQWQRLALARAFLRGDRDLMILDEPSSGLDPEAEHDVHDRMRRYRADRTSLLISHRLNAVRDADLIAVLHFGVVSELGNHDQLVASGGVYARLFAMQAAGYQDDRVLSIESSR</sequence>
<dbReference type="EMBL" id="JBHSBN010000012">
    <property type="protein sequence ID" value="MFC4107983.1"/>
    <property type="molecule type" value="Genomic_DNA"/>
</dbReference>
<dbReference type="SUPFAM" id="SSF90123">
    <property type="entry name" value="ABC transporter transmembrane region"/>
    <property type="match status" value="1"/>
</dbReference>
<dbReference type="PANTHER" id="PTHR43394">
    <property type="entry name" value="ATP-DEPENDENT PERMEASE MDL1, MITOCHONDRIAL"/>
    <property type="match status" value="1"/>
</dbReference>